<evidence type="ECO:0000313" key="2">
    <source>
        <dbReference type="EMBL" id="MED6152198.1"/>
    </source>
</evidence>
<keyword evidence="3" id="KW-1185">Reference proteome</keyword>
<dbReference type="Proteomes" id="UP001341840">
    <property type="component" value="Unassembled WGS sequence"/>
</dbReference>
<organism evidence="2 3">
    <name type="scientific">Stylosanthes scabra</name>
    <dbReference type="NCBI Taxonomy" id="79078"/>
    <lineage>
        <taxon>Eukaryota</taxon>
        <taxon>Viridiplantae</taxon>
        <taxon>Streptophyta</taxon>
        <taxon>Embryophyta</taxon>
        <taxon>Tracheophyta</taxon>
        <taxon>Spermatophyta</taxon>
        <taxon>Magnoliopsida</taxon>
        <taxon>eudicotyledons</taxon>
        <taxon>Gunneridae</taxon>
        <taxon>Pentapetalae</taxon>
        <taxon>rosids</taxon>
        <taxon>fabids</taxon>
        <taxon>Fabales</taxon>
        <taxon>Fabaceae</taxon>
        <taxon>Papilionoideae</taxon>
        <taxon>50 kb inversion clade</taxon>
        <taxon>dalbergioids sensu lato</taxon>
        <taxon>Dalbergieae</taxon>
        <taxon>Pterocarpus clade</taxon>
        <taxon>Stylosanthes</taxon>
    </lineage>
</organism>
<accession>A0ABU6TW15</accession>
<comment type="caution">
    <text evidence="2">The sequence shown here is derived from an EMBL/GenBank/DDBJ whole genome shotgun (WGS) entry which is preliminary data.</text>
</comment>
<evidence type="ECO:0000256" key="1">
    <source>
        <dbReference type="SAM" id="MobiDB-lite"/>
    </source>
</evidence>
<evidence type="ECO:0000313" key="3">
    <source>
        <dbReference type="Proteomes" id="UP001341840"/>
    </source>
</evidence>
<sequence>QQKHFPEEKGEEKEEDDDAGEEKRNSRHHQIDERLAIVTRKSAGVVSEALNDIVNGNGFVNDCET</sequence>
<gene>
    <name evidence="2" type="ORF">PIB30_089572</name>
</gene>
<protein>
    <submittedName>
        <fullName evidence="2">Uncharacterized protein</fullName>
    </submittedName>
</protein>
<dbReference type="EMBL" id="JASCZI010092303">
    <property type="protein sequence ID" value="MED6152198.1"/>
    <property type="molecule type" value="Genomic_DNA"/>
</dbReference>
<proteinExistence type="predicted"/>
<feature type="compositionally biased region" description="Basic and acidic residues" evidence="1">
    <location>
        <begin position="21"/>
        <end position="32"/>
    </location>
</feature>
<feature type="compositionally biased region" description="Basic and acidic residues" evidence="1">
    <location>
        <begin position="1"/>
        <end position="12"/>
    </location>
</feature>
<name>A0ABU6TW15_9FABA</name>
<feature type="non-terminal residue" evidence="2">
    <location>
        <position position="1"/>
    </location>
</feature>
<reference evidence="2 3" key="1">
    <citation type="journal article" date="2023" name="Plants (Basel)">
        <title>Bridging the Gap: Combining Genomics and Transcriptomics Approaches to Understand Stylosanthes scabra, an Orphan Legume from the Brazilian Caatinga.</title>
        <authorList>
            <person name="Ferreira-Neto J.R.C."/>
            <person name="da Silva M.D."/>
            <person name="Binneck E."/>
            <person name="de Melo N.F."/>
            <person name="da Silva R.H."/>
            <person name="de Melo A.L.T.M."/>
            <person name="Pandolfi V."/>
            <person name="Bustamante F.O."/>
            <person name="Brasileiro-Vidal A.C."/>
            <person name="Benko-Iseppon A.M."/>
        </authorList>
    </citation>
    <scope>NUCLEOTIDE SEQUENCE [LARGE SCALE GENOMIC DNA]</scope>
    <source>
        <tissue evidence="2">Leaves</tissue>
    </source>
</reference>
<feature type="region of interest" description="Disordered" evidence="1">
    <location>
        <begin position="1"/>
        <end position="32"/>
    </location>
</feature>